<gene>
    <name evidence="3" type="ORF">BLA29_013454</name>
</gene>
<accession>A0A1Y3AN61</accession>
<evidence type="ECO:0000256" key="1">
    <source>
        <dbReference type="SAM" id="Coils"/>
    </source>
</evidence>
<protein>
    <submittedName>
        <fullName evidence="3">Uncharacterized protein</fullName>
    </submittedName>
</protein>
<dbReference type="EMBL" id="MUJZ01070413">
    <property type="protein sequence ID" value="OTF69457.1"/>
    <property type="molecule type" value="Genomic_DNA"/>
</dbReference>
<feature type="coiled-coil region" evidence="1">
    <location>
        <begin position="67"/>
        <end position="129"/>
    </location>
</feature>
<feature type="region of interest" description="Disordered" evidence="2">
    <location>
        <begin position="1"/>
        <end position="44"/>
    </location>
</feature>
<sequence>EKELSQVTTPIKSSWSTASHGKTSDDTGYSGGGGLYSSSDNDNDDVQKLKSKLIITESDMRAINRRLENKSEICNILRTELSEIKQKLSDYEKGWNDEKKRSNGYSELVSTYQSELNQNKHEIERKDAEIVVRN</sequence>
<keyword evidence="4" id="KW-1185">Reference proteome</keyword>
<reference evidence="3 4" key="1">
    <citation type="submission" date="2017-03" db="EMBL/GenBank/DDBJ databases">
        <title>Genome Survey of Euroglyphus maynei.</title>
        <authorList>
            <person name="Arlian L.G."/>
            <person name="Morgan M.S."/>
            <person name="Rider S.D."/>
        </authorList>
    </citation>
    <scope>NUCLEOTIDE SEQUENCE [LARGE SCALE GENOMIC DNA]</scope>
    <source>
        <strain evidence="3">Arlian Lab</strain>
        <tissue evidence="3">Whole body</tissue>
    </source>
</reference>
<name>A0A1Y3AN61_EURMA</name>
<evidence type="ECO:0000313" key="4">
    <source>
        <dbReference type="Proteomes" id="UP000194236"/>
    </source>
</evidence>
<dbReference type="Proteomes" id="UP000194236">
    <property type="component" value="Unassembled WGS sequence"/>
</dbReference>
<feature type="non-terminal residue" evidence="3">
    <location>
        <position position="1"/>
    </location>
</feature>
<feature type="compositionally biased region" description="Polar residues" evidence="2">
    <location>
        <begin position="1"/>
        <end position="21"/>
    </location>
</feature>
<comment type="caution">
    <text evidence="3">The sequence shown here is derived from an EMBL/GenBank/DDBJ whole genome shotgun (WGS) entry which is preliminary data.</text>
</comment>
<dbReference type="AlphaFoldDB" id="A0A1Y3AN61"/>
<organism evidence="3 4">
    <name type="scientific">Euroglyphus maynei</name>
    <name type="common">Mayne's house dust mite</name>
    <dbReference type="NCBI Taxonomy" id="6958"/>
    <lineage>
        <taxon>Eukaryota</taxon>
        <taxon>Metazoa</taxon>
        <taxon>Ecdysozoa</taxon>
        <taxon>Arthropoda</taxon>
        <taxon>Chelicerata</taxon>
        <taxon>Arachnida</taxon>
        <taxon>Acari</taxon>
        <taxon>Acariformes</taxon>
        <taxon>Sarcoptiformes</taxon>
        <taxon>Astigmata</taxon>
        <taxon>Psoroptidia</taxon>
        <taxon>Analgoidea</taxon>
        <taxon>Pyroglyphidae</taxon>
        <taxon>Pyroglyphinae</taxon>
        <taxon>Euroglyphus</taxon>
    </lineage>
</organism>
<evidence type="ECO:0000313" key="3">
    <source>
        <dbReference type="EMBL" id="OTF69457.1"/>
    </source>
</evidence>
<keyword evidence="1" id="KW-0175">Coiled coil</keyword>
<proteinExistence type="predicted"/>
<evidence type="ECO:0000256" key="2">
    <source>
        <dbReference type="SAM" id="MobiDB-lite"/>
    </source>
</evidence>